<dbReference type="GO" id="GO:0050451">
    <property type="term" value="F:CoA-disulfide reductase (NADPH) activity"/>
    <property type="evidence" value="ECO:0007669"/>
    <property type="project" value="UniProtKB-EC"/>
</dbReference>
<proteinExistence type="predicted"/>
<gene>
    <name evidence="2" type="ORF">TCEL_00027</name>
</gene>
<reference evidence="2" key="1">
    <citation type="submission" date="2013-03" db="EMBL/GenBank/DDBJ databases">
        <title>Draft genome sequence of the hydrogen-ethanol-producing anaerobic alkalithermophilic Caloramator celere.</title>
        <authorList>
            <person name="Ciranna A."/>
            <person name="Larjo A."/>
            <person name="Kivisto A."/>
            <person name="Santala V."/>
            <person name="Roos C."/>
            <person name="Karp M."/>
        </authorList>
    </citation>
    <scope>NUCLEOTIDE SEQUENCE [LARGE SCALE GENOMIC DNA]</scope>
    <source>
        <strain evidence="2">DSM 8682</strain>
    </source>
</reference>
<dbReference type="InterPro" id="IPR001763">
    <property type="entry name" value="Rhodanese-like_dom"/>
</dbReference>
<comment type="caution">
    <text evidence="2">The sequence shown here is derived from an EMBL/GenBank/DDBJ whole genome shotgun (WGS) entry which is preliminary data.</text>
</comment>
<dbReference type="EC" id="1.8.1.14" evidence="2"/>
<evidence type="ECO:0000313" key="3">
    <source>
        <dbReference type="Proteomes" id="UP000014923"/>
    </source>
</evidence>
<dbReference type="HOGENOM" id="CLU_1905767_0_0_9"/>
<dbReference type="Pfam" id="PF00581">
    <property type="entry name" value="Rhodanese"/>
    <property type="match status" value="1"/>
</dbReference>
<dbReference type="SUPFAM" id="SSF52821">
    <property type="entry name" value="Rhodanese/Cell cycle control phosphatase"/>
    <property type="match status" value="1"/>
</dbReference>
<accession>R7RLU7</accession>
<sequence>MNEIPKDKKIIVYCKIGLRGYIAYRILVQNGYDVYNLSGGYDLVLAYQMKYGEGLKLNDEMTRFEPMEEKRKLSQVEIHASSKSKIILSAPSIGAFLIHTWIIPRHKKHSSSKLHIKHLTTLLFLLQFQLELL</sequence>
<dbReference type="PANTHER" id="PTHR43031:SF1">
    <property type="entry name" value="PYRIDINE NUCLEOTIDE-DISULPHIDE OXIDOREDUCTASE"/>
    <property type="match status" value="1"/>
</dbReference>
<dbReference type="eggNOG" id="COG0607">
    <property type="taxonomic scope" value="Bacteria"/>
</dbReference>
<protein>
    <submittedName>
        <fullName evidence="2">CoA-disulfide reductase / Disulfide bond regulator</fullName>
        <ecNumber evidence="2">1.8.1.14</ecNumber>
    </submittedName>
</protein>
<dbReference type="Gene3D" id="3.40.250.10">
    <property type="entry name" value="Rhodanese-like domain"/>
    <property type="match status" value="1"/>
</dbReference>
<dbReference type="Proteomes" id="UP000014923">
    <property type="component" value="Unassembled WGS sequence"/>
</dbReference>
<evidence type="ECO:0000313" key="2">
    <source>
        <dbReference type="EMBL" id="CDF57132.1"/>
    </source>
</evidence>
<evidence type="ECO:0000259" key="1">
    <source>
        <dbReference type="PROSITE" id="PS50206"/>
    </source>
</evidence>
<dbReference type="InterPro" id="IPR050229">
    <property type="entry name" value="GlpE_sulfurtransferase"/>
</dbReference>
<dbReference type="InterPro" id="IPR036873">
    <property type="entry name" value="Rhodanese-like_dom_sf"/>
</dbReference>
<name>R7RLU7_9CLOT</name>
<keyword evidence="2" id="KW-0560">Oxidoreductase</keyword>
<organism evidence="2 3">
    <name type="scientific">Thermobrachium celere DSM 8682</name>
    <dbReference type="NCBI Taxonomy" id="941824"/>
    <lineage>
        <taxon>Bacteria</taxon>
        <taxon>Bacillati</taxon>
        <taxon>Bacillota</taxon>
        <taxon>Clostridia</taxon>
        <taxon>Eubacteriales</taxon>
        <taxon>Clostridiaceae</taxon>
        <taxon>Thermobrachium</taxon>
    </lineage>
</organism>
<dbReference type="AlphaFoldDB" id="R7RLU7"/>
<keyword evidence="3" id="KW-1185">Reference proteome</keyword>
<dbReference type="PANTHER" id="PTHR43031">
    <property type="entry name" value="FAD-DEPENDENT OXIDOREDUCTASE"/>
    <property type="match status" value="1"/>
</dbReference>
<dbReference type="PROSITE" id="PS50206">
    <property type="entry name" value="RHODANESE_3"/>
    <property type="match status" value="1"/>
</dbReference>
<dbReference type="EMBL" id="CAVN010000041">
    <property type="protein sequence ID" value="CDF57132.1"/>
    <property type="molecule type" value="Genomic_DNA"/>
</dbReference>
<feature type="domain" description="Rhodanese" evidence="1">
    <location>
        <begin position="4"/>
        <end position="52"/>
    </location>
</feature>